<evidence type="ECO:0000259" key="1">
    <source>
        <dbReference type="Pfam" id="PF00248"/>
    </source>
</evidence>
<dbReference type="EMBL" id="CAJVPS010012247">
    <property type="protein sequence ID" value="CAG8669854.1"/>
    <property type="molecule type" value="Genomic_DNA"/>
</dbReference>
<name>A0A9N9EBH1_9GLOM</name>
<dbReference type="Pfam" id="PF00248">
    <property type="entry name" value="Aldo_ket_red"/>
    <property type="match status" value="1"/>
</dbReference>
<dbReference type="InterPro" id="IPR036812">
    <property type="entry name" value="NAD(P)_OxRdtase_dom_sf"/>
</dbReference>
<dbReference type="GO" id="GO:0005829">
    <property type="term" value="C:cytosol"/>
    <property type="evidence" value="ECO:0007669"/>
    <property type="project" value="TreeGrafter"/>
</dbReference>
<dbReference type="GO" id="GO:0070485">
    <property type="term" value="P:dehydro-D-arabinono-1,4-lactone biosynthetic process"/>
    <property type="evidence" value="ECO:0007669"/>
    <property type="project" value="TreeGrafter"/>
</dbReference>
<dbReference type="PANTHER" id="PTHR42686">
    <property type="entry name" value="GH17980P-RELATED"/>
    <property type="match status" value="1"/>
</dbReference>
<accession>A0A9N9EBH1</accession>
<dbReference type="Proteomes" id="UP000789508">
    <property type="component" value="Unassembled WGS sequence"/>
</dbReference>
<sequence length="356" mass="40695">MDLTPLSGHKVVNQEKLELTKLMFGAGTFSGLYNALENDWPLRAAQRAFELGTNYTNLFIINTSRALNNTRINGFDTSPYYGDSEIILGDALHALRHKYPRNTYYIATKVGRYGPLKKDFDYSPERVEKSVNDSLARLKTEYLDIVYAHDVEFVEVEDVVGVNGALSKLFELKRKKKIRYVGISGYPLDVLLKIAKIQHDRHQPIDIILTYCHYTLQNTLLVDYIQKFRKEAEVKYVLNASPLSMGLLRDKPPPNWHPASTELKNAVRKCAEIATNEYRQNISKLAVQFSLGYDEVESTVIGFSNNHEVEESVAWLHEVESLKLNGNTIMQTQLFDKIKNILAPYYNQTWASPPPE</sequence>
<dbReference type="GO" id="GO:0045290">
    <property type="term" value="F:D-arabinose 1-dehydrogenase [NAD(P)+] activity"/>
    <property type="evidence" value="ECO:0007669"/>
    <property type="project" value="TreeGrafter"/>
</dbReference>
<evidence type="ECO:0000313" key="2">
    <source>
        <dbReference type="EMBL" id="CAG8669854.1"/>
    </source>
</evidence>
<reference evidence="2" key="1">
    <citation type="submission" date="2021-06" db="EMBL/GenBank/DDBJ databases">
        <authorList>
            <person name="Kallberg Y."/>
            <person name="Tangrot J."/>
            <person name="Rosling A."/>
        </authorList>
    </citation>
    <scope>NUCLEOTIDE SEQUENCE</scope>
    <source>
        <strain evidence="2">FL130A</strain>
    </source>
</reference>
<dbReference type="PANTHER" id="PTHR42686:SF1">
    <property type="entry name" value="GH17980P-RELATED"/>
    <property type="match status" value="1"/>
</dbReference>
<comment type="caution">
    <text evidence="2">The sequence shown here is derived from an EMBL/GenBank/DDBJ whole genome shotgun (WGS) entry which is preliminary data.</text>
</comment>
<dbReference type="AlphaFoldDB" id="A0A9N9EBH1"/>
<evidence type="ECO:0000313" key="3">
    <source>
        <dbReference type="Proteomes" id="UP000789508"/>
    </source>
</evidence>
<dbReference type="InterPro" id="IPR020471">
    <property type="entry name" value="AKR"/>
</dbReference>
<dbReference type="Gene3D" id="3.20.20.100">
    <property type="entry name" value="NADP-dependent oxidoreductase domain"/>
    <property type="match status" value="1"/>
</dbReference>
<protein>
    <submittedName>
        <fullName evidence="2">499_t:CDS:1</fullName>
    </submittedName>
</protein>
<dbReference type="OrthoDB" id="5286008at2759"/>
<keyword evidence="3" id="KW-1185">Reference proteome</keyword>
<gene>
    <name evidence="2" type="ORF">ALEPTO_LOCUS10560</name>
</gene>
<dbReference type="InterPro" id="IPR023210">
    <property type="entry name" value="NADP_OxRdtase_dom"/>
</dbReference>
<organism evidence="2 3">
    <name type="scientific">Ambispora leptoticha</name>
    <dbReference type="NCBI Taxonomy" id="144679"/>
    <lineage>
        <taxon>Eukaryota</taxon>
        <taxon>Fungi</taxon>
        <taxon>Fungi incertae sedis</taxon>
        <taxon>Mucoromycota</taxon>
        <taxon>Glomeromycotina</taxon>
        <taxon>Glomeromycetes</taxon>
        <taxon>Archaeosporales</taxon>
        <taxon>Ambisporaceae</taxon>
        <taxon>Ambispora</taxon>
    </lineage>
</organism>
<proteinExistence type="predicted"/>
<dbReference type="SUPFAM" id="SSF51430">
    <property type="entry name" value="NAD(P)-linked oxidoreductase"/>
    <property type="match status" value="1"/>
</dbReference>
<feature type="domain" description="NADP-dependent oxidoreductase" evidence="1">
    <location>
        <begin position="21"/>
        <end position="316"/>
    </location>
</feature>